<dbReference type="AlphaFoldDB" id="A0A915HMD7"/>
<protein>
    <submittedName>
        <fullName evidence="2">Uncharacterized protein</fullName>
    </submittedName>
</protein>
<dbReference type="WBParaSite" id="nRc.2.0.1.t02686-RA">
    <property type="protein sequence ID" value="nRc.2.0.1.t02686-RA"/>
    <property type="gene ID" value="nRc.2.0.1.g02686"/>
</dbReference>
<name>A0A915HMD7_ROMCU</name>
<evidence type="ECO:0000313" key="2">
    <source>
        <dbReference type="WBParaSite" id="nRc.2.0.1.t02686-RA"/>
    </source>
</evidence>
<evidence type="ECO:0000313" key="1">
    <source>
        <dbReference type="Proteomes" id="UP000887565"/>
    </source>
</evidence>
<proteinExistence type="predicted"/>
<reference evidence="2" key="1">
    <citation type="submission" date="2022-11" db="UniProtKB">
        <authorList>
            <consortium name="WormBaseParasite"/>
        </authorList>
    </citation>
    <scope>IDENTIFICATION</scope>
</reference>
<accession>A0A915HMD7</accession>
<dbReference type="Proteomes" id="UP000887565">
    <property type="component" value="Unplaced"/>
</dbReference>
<organism evidence="1 2">
    <name type="scientific">Romanomermis culicivorax</name>
    <name type="common">Nematode worm</name>
    <dbReference type="NCBI Taxonomy" id="13658"/>
    <lineage>
        <taxon>Eukaryota</taxon>
        <taxon>Metazoa</taxon>
        <taxon>Ecdysozoa</taxon>
        <taxon>Nematoda</taxon>
        <taxon>Enoplea</taxon>
        <taxon>Dorylaimia</taxon>
        <taxon>Mermithida</taxon>
        <taxon>Mermithoidea</taxon>
        <taxon>Mermithidae</taxon>
        <taxon>Romanomermis</taxon>
    </lineage>
</organism>
<keyword evidence="1" id="KW-1185">Reference proteome</keyword>
<sequence>MSFTDPDPDLGFLTQNLHKYKEAHTKAWRQALGIIFNEEYFNERFYLKIALHVTAPELTPEERCDLQLKTCEPSISTSISTQNAQYKLLFIVKENPTVRTLYENMDSPYFKKGEKLYLPEISWAQHDYDILIEECCRMEAKGKKSTPSNQSGRLNLVSLTAITADESFTDSKKYREKYNIVEESREQNGTDRQQLVISSQKIHFRSERKRCVDFIPFRSTKKKYK</sequence>